<keyword evidence="2" id="KW-1185">Reference proteome</keyword>
<dbReference type="AlphaFoldDB" id="A0A158KV68"/>
<reference evidence="1" key="1">
    <citation type="submission" date="2016-01" db="EMBL/GenBank/DDBJ databases">
        <authorList>
            <person name="Peeters C."/>
        </authorList>
    </citation>
    <scope>NUCLEOTIDE SEQUENCE [LARGE SCALE GENOMIC DNA]</scope>
    <source>
        <strain evidence="1">LMG 29317</strain>
    </source>
</reference>
<dbReference type="OrthoDB" id="9892262at2"/>
<proteinExistence type="predicted"/>
<organism evidence="1 2">
    <name type="scientific">Caballeronia arvi</name>
    <dbReference type="NCBI Taxonomy" id="1777135"/>
    <lineage>
        <taxon>Bacteria</taxon>
        <taxon>Pseudomonadati</taxon>
        <taxon>Pseudomonadota</taxon>
        <taxon>Betaproteobacteria</taxon>
        <taxon>Burkholderiales</taxon>
        <taxon>Burkholderiaceae</taxon>
        <taxon>Caballeronia</taxon>
    </lineage>
</organism>
<evidence type="ECO:0000313" key="1">
    <source>
        <dbReference type="EMBL" id="SAL84845.1"/>
    </source>
</evidence>
<sequence length="83" mass="8754">MPTVIIKAFSAKKLPSPILVATWVQNWTAAAGGVWNAPTYNDDECTVTVNGIAVAAATTPVQGTVDNYNETHPGNDMITVSVH</sequence>
<accession>A0A158KV68</accession>
<gene>
    <name evidence="1" type="ORF">AWB74_07080</name>
</gene>
<evidence type="ECO:0000313" key="2">
    <source>
        <dbReference type="Proteomes" id="UP000055019"/>
    </source>
</evidence>
<dbReference type="RefSeq" id="WP_061151273.1">
    <property type="nucleotide sequence ID" value="NZ_FCOM02000055.1"/>
</dbReference>
<dbReference type="EMBL" id="FCOM02000055">
    <property type="protein sequence ID" value="SAL84845.1"/>
    <property type="molecule type" value="Genomic_DNA"/>
</dbReference>
<name>A0A158KV68_9BURK</name>
<dbReference type="Proteomes" id="UP000055019">
    <property type="component" value="Unassembled WGS sequence"/>
</dbReference>
<comment type="caution">
    <text evidence="1">The sequence shown here is derived from an EMBL/GenBank/DDBJ whole genome shotgun (WGS) entry which is preliminary data.</text>
</comment>
<protein>
    <submittedName>
        <fullName evidence="1">Uncharacterized protein</fullName>
    </submittedName>
</protein>